<dbReference type="Pfam" id="PF05041">
    <property type="entry name" value="Pecanex_C"/>
    <property type="match status" value="1"/>
</dbReference>
<dbReference type="PANTHER" id="PTHR12372:SF7">
    <property type="entry name" value="PROTEIN PECANEX"/>
    <property type="match status" value="1"/>
</dbReference>
<protein>
    <submittedName>
        <fullName evidence="9">Pecanex-like protein 4</fullName>
    </submittedName>
</protein>
<keyword evidence="4 7" id="KW-1133">Transmembrane helix</keyword>
<accession>A0ABR2IPJ5</accession>
<feature type="transmembrane region" description="Helical" evidence="7">
    <location>
        <begin position="25"/>
        <end position="45"/>
    </location>
</feature>
<feature type="region of interest" description="Disordered" evidence="6">
    <location>
        <begin position="1047"/>
        <end position="1072"/>
    </location>
</feature>
<reference evidence="9 10" key="1">
    <citation type="submission" date="2024-04" db="EMBL/GenBank/DDBJ databases">
        <title>Tritrichomonas musculus Genome.</title>
        <authorList>
            <person name="Alves-Ferreira E."/>
            <person name="Grigg M."/>
            <person name="Lorenzi H."/>
            <person name="Galac M."/>
        </authorList>
    </citation>
    <scope>NUCLEOTIDE SEQUENCE [LARGE SCALE GENOMIC DNA]</scope>
    <source>
        <strain evidence="9 10">EAF2021</strain>
    </source>
</reference>
<feature type="transmembrane region" description="Helical" evidence="7">
    <location>
        <begin position="229"/>
        <end position="246"/>
    </location>
</feature>
<evidence type="ECO:0000256" key="1">
    <source>
        <dbReference type="ARBA" id="ARBA00004141"/>
    </source>
</evidence>
<feature type="transmembrane region" description="Helical" evidence="7">
    <location>
        <begin position="390"/>
        <end position="412"/>
    </location>
</feature>
<keyword evidence="10" id="KW-1185">Reference proteome</keyword>
<gene>
    <name evidence="9" type="ORF">M9Y10_009813</name>
</gene>
<feature type="transmembrane region" description="Helical" evidence="7">
    <location>
        <begin position="322"/>
        <end position="347"/>
    </location>
</feature>
<feature type="domain" description="Pecanex C-terminal" evidence="8">
    <location>
        <begin position="1086"/>
        <end position="1172"/>
    </location>
</feature>
<feature type="transmembrane region" description="Helical" evidence="7">
    <location>
        <begin position="665"/>
        <end position="686"/>
    </location>
</feature>
<evidence type="ECO:0000256" key="2">
    <source>
        <dbReference type="ARBA" id="ARBA00010170"/>
    </source>
</evidence>
<organism evidence="9 10">
    <name type="scientific">Tritrichomonas musculus</name>
    <dbReference type="NCBI Taxonomy" id="1915356"/>
    <lineage>
        <taxon>Eukaryota</taxon>
        <taxon>Metamonada</taxon>
        <taxon>Parabasalia</taxon>
        <taxon>Tritrichomonadida</taxon>
        <taxon>Tritrichomonadidae</taxon>
        <taxon>Tritrichomonas</taxon>
    </lineage>
</organism>
<evidence type="ECO:0000256" key="5">
    <source>
        <dbReference type="ARBA" id="ARBA00023136"/>
    </source>
</evidence>
<dbReference type="PANTHER" id="PTHR12372">
    <property type="entry name" value="PECANEX"/>
    <property type="match status" value="1"/>
</dbReference>
<feature type="compositionally biased region" description="Basic and acidic residues" evidence="6">
    <location>
        <begin position="1063"/>
        <end position="1072"/>
    </location>
</feature>
<dbReference type="InterPro" id="IPR007735">
    <property type="entry name" value="Pecanex_C"/>
</dbReference>
<dbReference type="InterPro" id="IPR039797">
    <property type="entry name" value="Pecanex"/>
</dbReference>
<comment type="subcellular location">
    <subcellularLocation>
        <location evidence="1">Membrane</location>
        <topology evidence="1">Multi-pass membrane protein</topology>
    </subcellularLocation>
</comment>
<comment type="similarity">
    <text evidence="2">Belongs to the pecanex family.</text>
</comment>
<evidence type="ECO:0000256" key="3">
    <source>
        <dbReference type="ARBA" id="ARBA00022692"/>
    </source>
</evidence>
<keyword evidence="5 7" id="KW-0472">Membrane</keyword>
<proteinExistence type="inferred from homology"/>
<evidence type="ECO:0000313" key="10">
    <source>
        <dbReference type="Proteomes" id="UP001470230"/>
    </source>
</evidence>
<feature type="transmembrane region" description="Helical" evidence="7">
    <location>
        <begin position="572"/>
        <end position="589"/>
    </location>
</feature>
<feature type="transmembrane region" description="Helical" evidence="7">
    <location>
        <begin position="65"/>
        <end position="88"/>
    </location>
</feature>
<comment type="caution">
    <text evidence="9">The sequence shown here is derived from an EMBL/GenBank/DDBJ whole genome shotgun (WGS) entry which is preliminary data.</text>
</comment>
<feature type="transmembrane region" description="Helical" evidence="7">
    <location>
        <begin position="359"/>
        <end position="384"/>
    </location>
</feature>
<feature type="transmembrane region" description="Helical" evidence="7">
    <location>
        <begin position="595"/>
        <end position="615"/>
    </location>
</feature>
<dbReference type="Proteomes" id="UP001470230">
    <property type="component" value="Unassembled WGS sequence"/>
</dbReference>
<dbReference type="EMBL" id="JAPFFF010000015">
    <property type="protein sequence ID" value="KAK8866845.1"/>
    <property type="molecule type" value="Genomic_DNA"/>
</dbReference>
<keyword evidence="3 7" id="KW-0812">Transmembrane</keyword>
<evidence type="ECO:0000259" key="8">
    <source>
        <dbReference type="Pfam" id="PF05041"/>
    </source>
</evidence>
<feature type="transmembrane region" description="Helical" evidence="7">
    <location>
        <begin position="266"/>
        <end position="285"/>
    </location>
</feature>
<evidence type="ECO:0000256" key="4">
    <source>
        <dbReference type="ARBA" id="ARBA00022989"/>
    </source>
</evidence>
<feature type="compositionally biased region" description="Low complexity" evidence="6">
    <location>
        <begin position="1047"/>
        <end position="1062"/>
    </location>
</feature>
<sequence>MNQFLKILASLFGGIFIGNQSRLSIIIRFVIYFIILVFFEIFFYIDFNGEANSNENDDNCTIHLIAAGALTFCIFMIKLILWILNTVVKSVDESSDSMDSKIENRPDDIPPDIWQLRDTIIKSKDSQDLVIADLLASGVDSAGLMNLVNYIQRNDQISELSISKSDDNSGYVINICGKLFYTKLSPNSFGKIFPSNSSFFVVLMSALLCFISTYFSFSIKSYLLSREKWWIAIVCSICIYSILYPVDSDPYSTRILDQWTGCSRPFALFVITGLWLLVIHLDDLYFIQNNHNKQPRFVISFLYNVSIKWELISPYLNDIFRYGLIFLPILVFTGMISHPISFLISIIESFNRYFFGQNGVSNIVHLFIQVIRGAASVAISWALLNYKFSGLTLAASITISTFLGTFPILYNFKKSSLKLIFFSYPFLLSSLSFLLSFCLVDLAGNRWDIISWISFGWILIVDVLFPYFSSNERYFLLHFRLFHSFCGSILIRNLTQLIVTPLFISSVLHSTNKYIHNVSDSYDDIGITKGNEVIKQIFTPQIQENFSSNSLPKLVVAFAIVHGIQKANTEPHIFFVAVCLTVLTLPYEFDLQFPAVNFIISLLISAKLEIFIPQVKLALTSRNASFLFKNDENKQGFLFSFFIQLFTKIFQMIPMADLLFKVPSLIWSFITGASFISIKGIPFLLISSPIRPTYFFDFPVCDDQELESIFSKKEGDISIEAPVYASVSKSLESKLATIIRSGRLGFVNSGDIFLFQESTSLLTVLVHIIVIEPYCIKMKIRGLEYTDRTLCHAEEDLFLLELINGYHRFPNFFASAVASCATYDIRALGIPLKVYESSKTNVQEAFLGIEPSFNIKILVVSYCHVFKALSSLSNINVQEDIQQLPTDIAESEIVQLFHSQQNFEIINDLLKESCSLNDDEIGLLFGLFVMVCTSILDESGNFIVGKNDTDPNVPSTLNVVDFFNGRVIFRDEFQWIYNYPIIFDDFILPTIRIGVVASFLASSGLLDDTQNIEEISDFIDEVCETYIITTINSPIYRSTFLGVENSQDSSSSSSPQISSHSSKSSENEIDKNENINKFDKRKKIIILDKINNEDVIIRFSRNKVKWDVLKINHEWIRALWANDVMDILFYGNTESERMSIQYNKLFLNNMILQACDSPIGYPAYVSKVVESLVHPGSIKKFST</sequence>
<feature type="transmembrane region" description="Helical" evidence="7">
    <location>
        <begin position="636"/>
        <end position="653"/>
    </location>
</feature>
<evidence type="ECO:0000313" key="9">
    <source>
        <dbReference type="EMBL" id="KAK8866845.1"/>
    </source>
</evidence>
<feature type="transmembrane region" description="Helical" evidence="7">
    <location>
        <begin position="449"/>
        <end position="468"/>
    </location>
</feature>
<evidence type="ECO:0000256" key="7">
    <source>
        <dbReference type="SAM" id="Phobius"/>
    </source>
</evidence>
<evidence type="ECO:0000256" key="6">
    <source>
        <dbReference type="SAM" id="MobiDB-lite"/>
    </source>
</evidence>
<feature type="transmembrane region" description="Helical" evidence="7">
    <location>
        <begin position="198"/>
        <end position="217"/>
    </location>
</feature>
<name>A0ABR2IPJ5_9EUKA</name>
<feature type="transmembrane region" description="Helical" evidence="7">
    <location>
        <begin position="419"/>
        <end position="443"/>
    </location>
</feature>